<comment type="caution">
    <text evidence="2">The sequence shown here is derived from an EMBL/GenBank/DDBJ whole genome shotgun (WGS) entry which is preliminary data.</text>
</comment>
<evidence type="ECO:0000313" key="2">
    <source>
        <dbReference type="EMBL" id="KAL2624248.1"/>
    </source>
</evidence>
<accession>A0ABD1YBW1</accession>
<keyword evidence="3" id="KW-1185">Reference proteome</keyword>
<dbReference type="AlphaFoldDB" id="A0ABD1YBW1"/>
<gene>
    <name evidence="2" type="ORF">R1flu_008493</name>
</gene>
<protein>
    <submittedName>
        <fullName evidence="2">Uncharacterized protein</fullName>
    </submittedName>
</protein>
<proteinExistence type="predicted"/>
<dbReference type="EMBL" id="JBHFFA010000005">
    <property type="protein sequence ID" value="KAL2624248.1"/>
    <property type="molecule type" value="Genomic_DNA"/>
</dbReference>
<evidence type="ECO:0000256" key="1">
    <source>
        <dbReference type="SAM" id="Coils"/>
    </source>
</evidence>
<sequence>MMLTRFERYADRMGIELDSPWAYDEFLHLLILMQQEYDNLMERLRTHMRKIEELEAEQPTAKLLTQVTCLTKVAFI</sequence>
<organism evidence="2 3">
    <name type="scientific">Riccia fluitans</name>
    <dbReference type="NCBI Taxonomy" id="41844"/>
    <lineage>
        <taxon>Eukaryota</taxon>
        <taxon>Viridiplantae</taxon>
        <taxon>Streptophyta</taxon>
        <taxon>Embryophyta</taxon>
        <taxon>Marchantiophyta</taxon>
        <taxon>Marchantiopsida</taxon>
        <taxon>Marchantiidae</taxon>
        <taxon>Marchantiales</taxon>
        <taxon>Ricciaceae</taxon>
        <taxon>Riccia</taxon>
    </lineage>
</organism>
<evidence type="ECO:0000313" key="3">
    <source>
        <dbReference type="Proteomes" id="UP001605036"/>
    </source>
</evidence>
<feature type="coiled-coil region" evidence="1">
    <location>
        <begin position="30"/>
        <end position="57"/>
    </location>
</feature>
<keyword evidence="1" id="KW-0175">Coiled coil</keyword>
<dbReference type="Proteomes" id="UP001605036">
    <property type="component" value="Unassembled WGS sequence"/>
</dbReference>
<name>A0ABD1YBW1_9MARC</name>
<reference evidence="2 3" key="1">
    <citation type="submission" date="2024-09" db="EMBL/GenBank/DDBJ databases">
        <title>Chromosome-scale assembly of Riccia fluitans.</title>
        <authorList>
            <person name="Paukszto L."/>
            <person name="Sawicki J."/>
            <person name="Karawczyk K."/>
            <person name="Piernik-Szablinska J."/>
            <person name="Szczecinska M."/>
            <person name="Mazdziarz M."/>
        </authorList>
    </citation>
    <scope>NUCLEOTIDE SEQUENCE [LARGE SCALE GENOMIC DNA]</scope>
    <source>
        <strain evidence="2">Rf_01</strain>
        <tissue evidence="2">Aerial parts of the thallus</tissue>
    </source>
</reference>